<gene>
    <name evidence="1" type="ORF">AS194_08205</name>
</gene>
<reference evidence="1 2" key="1">
    <citation type="submission" date="2015-11" db="EMBL/GenBank/DDBJ databases">
        <title>Permanent draft genome of Psychrobacter piscatorii LQ58.</title>
        <authorList>
            <person name="Zhou M."/>
            <person name="Dong B."/>
            <person name="Liu Q."/>
        </authorList>
    </citation>
    <scope>NUCLEOTIDE SEQUENCE [LARGE SCALE GENOMIC DNA]</scope>
    <source>
        <strain evidence="1 2">LQ58</strain>
    </source>
</reference>
<keyword evidence="2" id="KW-1185">Reference proteome</keyword>
<accession>A0A0T6DS53</accession>
<comment type="caution">
    <text evidence="1">The sequence shown here is derived from an EMBL/GenBank/DDBJ whole genome shotgun (WGS) entry which is preliminary data.</text>
</comment>
<evidence type="ECO:0000313" key="1">
    <source>
        <dbReference type="EMBL" id="KRU22520.1"/>
    </source>
</evidence>
<name>A0A0T6DS53_9GAMM</name>
<dbReference type="RefSeq" id="WP_058024747.1">
    <property type="nucleotide sequence ID" value="NZ_LNDJ01000065.1"/>
</dbReference>
<protein>
    <submittedName>
        <fullName evidence="1">Uncharacterized protein</fullName>
    </submittedName>
</protein>
<organism evidence="1 2">
    <name type="scientific">Psychrobacter piscatorii</name>
    <dbReference type="NCBI Taxonomy" id="554343"/>
    <lineage>
        <taxon>Bacteria</taxon>
        <taxon>Pseudomonadati</taxon>
        <taxon>Pseudomonadota</taxon>
        <taxon>Gammaproteobacteria</taxon>
        <taxon>Moraxellales</taxon>
        <taxon>Moraxellaceae</taxon>
        <taxon>Psychrobacter</taxon>
    </lineage>
</organism>
<dbReference type="AlphaFoldDB" id="A0A0T6DS53"/>
<dbReference type="Proteomes" id="UP000051202">
    <property type="component" value="Unassembled WGS sequence"/>
</dbReference>
<proteinExistence type="predicted"/>
<evidence type="ECO:0000313" key="2">
    <source>
        <dbReference type="Proteomes" id="UP000051202"/>
    </source>
</evidence>
<sequence length="201" mass="23246">MDNEENKPFNYDLVVPKGGKIDALIFKNDYVNIPMTLFYSIEVELDTFEIDNEVIDTSLILDFISVDINDLKQLENRAFDFPIYPEKNYIDASVYILWTHHPVSVSKLTFGKVENGYISVTIDYNIEYLHSNVQDSVVRTLSTTLKLDKLSIYSEILEPTEDNFASAIELMSNFYNIEGLETPRINCNEFDVKNIVFDIKQ</sequence>
<dbReference type="EMBL" id="LNDJ01000065">
    <property type="protein sequence ID" value="KRU22520.1"/>
    <property type="molecule type" value="Genomic_DNA"/>
</dbReference>